<feature type="chain" id="PRO_5016579438" evidence="1">
    <location>
        <begin position="31"/>
        <end position="238"/>
    </location>
</feature>
<dbReference type="InterPro" id="IPR046579">
    <property type="entry name" value="DUF6639"/>
</dbReference>
<dbReference type="Pfam" id="PF20344">
    <property type="entry name" value="DUF6639"/>
    <property type="match status" value="1"/>
</dbReference>
<accession>A0A369WC93</accession>
<dbReference type="AlphaFoldDB" id="A0A369WC93"/>
<protein>
    <submittedName>
        <fullName evidence="2">Uncharacterized protein</fullName>
    </submittedName>
</protein>
<organism evidence="2 3">
    <name type="scientific">Motiliproteus coralliicola</name>
    <dbReference type="NCBI Taxonomy" id="2283196"/>
    <lineage>
        <taxon>Bacteria</taxon>
        <taxon>Pseudomonadati</taxon>
        <taxon>Pseudomonadota</taxon>
        <taxon>Gammaproteobacteria</taxon>
        <taxon>Oceanospirillales</taxon>
        <taxon>Oceanospirillaceae</taxon>
        <taxon>Motiliproteus</taxon>
    </lineage>
</organism>
<proteinExistence type="predicted"/>
<dbReference type="EMBL" id="QQOH01000004">
    <property type="protein sequence ID" value="RDE18933.1"/>
    <property type="molecule type" value="Genomic_DNA"/>
</dbReference>
<feature type="signal peptide" evidence="1">
    <location>
        <begin position="1"/>
        <end position="30"/>
    </location>
</feature>
<evidence type="ECO:0000313" key="2">
    <source>
        <dbReference type="EMBL" id="RDE18933.1"/>
    </source>
</evidence>
<evidence type="ECO:0000256" key="1">
    <source>
        <dbReference type="SAM" id="SignalP"/>
    </source>
</evidence>
<evidence type="ECO:0000313" key="3">
    <source>
        <dbReference type="Proteomes" id="UP000253769"/>
    </source>
</evidence>
<dbReference type="OrthoDB" id="6087173at2"/>
<keyword evidence="3" id="KW-1185">Reference proteome</keyword>
<sequence length="238" mass="26854">MMHRNHPKRSIIALVSLLLAPIFSASPASAAQYRCDNIPQVSLSSSNDSMLDYVCTAADRTFEFLGRYQMKPQRPIQVDIIEHQINSGGYKAFGSYDRQSERVRIMSLPSVLNSNQSPQMYKMAFDEEHYIGAIAHELAHAVFHQNAVDVEEKWNNTAHEYIAHATQLGVLAAPKREQIISSEETGPWESGDEISVTYMAFNPTGFAVKSYLHLTQLSDPQPFITLLLNHKWLYISVP</sequence>
<keyword evidence="1" id="KW-0732">Signal</keyword>
<gene>
    <name evidence="2" type="ORF">DV711_15085</name>
</gene>
<reference evidence="2 3" key="1">
    <citation type="submission" date="2018-07" db="EMBL/GenBank/DDBJ databases">
        <title>Motiliproteus coralliicola sp. nov., a bacterium isolated from Coral.</title>
        <authorList>
            <person name="Wang G."/>
        </authorList>
    </citation>
    <scope>NUCLEOTIDE SEQUENCE [LARGE SCALE GENOMIC DNA]</scope>
    <source>
        <strain evidence="2 3">C34</strain>
    </source>
</reference>
<dbReference type="RefSeq" id="WP_114696550.1">
    <property type="nucleotide sequence ID" value="NZ_QQOH01000004.1"/>
</dbReference>
<dbReference type="Proteomes" id="UP000253769">
    <property type="component" value="Unassembled WGS sequence"/>
</dbReference>
<comment type="caution">
    <text evidence="2">The sequence shown here is derived from an EMBL/GenBank/DDBJ whole genome shotgun (WGS) entry which is preliminary data.</text>
</comment>
<name>A0A369WC93_9GAMM</name>